<dbReference type="Pfam" id="PF07548">
    <property type="entry name" value="ChlamPMP_M"/>
    <property type="match status" value="1"/>
</dbReference>
<reference evidence="12 13" key="1">
    <citation type="journal article" date="2020" name="Data Brief">
        <title>Data of de novo genome assembly of the Chlamydia psittaci strain isolated from the livestock in Volga Region, Russian Federation.</title>
        <authorList>
            <person name="Feodorova V.A."/>
            <person name="Zaitsev S.S."/>
            <person name="Khizhnyakova M.A."/>
            <person name="Saltykov Y.V."/>
            <person name="Evstifeev V.V."/>
            <person name="Khusainov F.M."/>
            <person name="Yakovlev S.I."/>
            <person name="Larionova O.S."/>
            <person name="Motin V.L."/>
        </authorList>
    </citation>
    <scope>NUCLEOTIDE SEQUENCE [LARGE SCALE GENOMIC DNA]</scope>
    <source>
        <strain evidence="12 13">Rostinovo-70</strain>
    </source>
</reference>
<keyword evidence="5" id="KW-0134">Cell wall</keyword>
<keyword evidence="13" id="KW-1185">Reference proteome</keyword>
<organism evidence="12 13">
    <name type="scientific">Chlamydophila parapsittaci</name>
    <dbReference type="NCBI Taxonomy" id="344886"/>
    <lineage>
        <taxon>Bacteria</taxon>
        <taxon>Pseudomonadati</taxon>
        <taxon>Chlamydiota</taxon>
        <taxon>Chlamydiia</taxon>
        <taxon>Chlamydiales</taxon>
        <taxon>Chlamydiaceae</taxon>
        <taxon>Chlamydia/Chlamydophila group</taxon>
        <taxon>Chlamydia</taxon>
    </lineage>
</organism>
<evidence type="ECO:0000256" key="4">
    <source>
        <dbReference type="ARBA" id="ARBA00022452"/>
    </source>
</evidence>
<evidence type="ECO:0000256" key="2">
    <source>
        <dbReference type="ARBA" id="ARBA00004416"/>
    </source>
</evidence>
<dbReference type="NCBIfam" id="TIGR01376">
    <property type="entry name" value="POMP_repeat"/>
    <property type="match status" value="4"/>
</dbReference>
<proteinExistence type="inferred from homology"/>
<keyword evidence="8" id="KW-0732">Signal</keyword>
<evidence type="ECO:0000256" key="8">
    <source>
        <dbReference type="ARBA" id="ARBA00022729"/>
    </source>
</evidence>
<accession>A0ABX5VYI9</accession>
<feature type="domain" description="Autotransporter" evidence="11">
    <location>
        <begin position="696"/>
        <end position="998"/>
    </location>
</feature>
<evidence type="ECO:0000259" key="11">
    <source>
        <dbReference type="PROSITE" id="PS51208"/>
    </source>
</evidence>
<dbReference type="Pfam" id="PF03797">
    <property type="entry name" value="Autotransporter"/>
    <property type="match status" value="1"/>
</dbReference>
<dbReference type="SMART" id="SM00869">
    <property type="entry name" value="Autotransporter"/>
    <property type="match status" value="1"/>
</dbReference>
<evidence type="ECO:0000256" key="3">
    <source>
        <dbReference type="ARBA" id="ARBA00007542"/>
    </source>
</evidence>
<gene>
    <name evidence="12" type="ORF">FI836_04110</name>
</gene>
<dbReference type="Gene3D" id="2.40.128.130">
    <property type="entry name" value="Autotransporter beta-domain"/>
    <property type="match status" value="1"/>
</dbReference>
<comment type="subcellular location">
    <subcellularLocation>
        <location evidence="2">Cell outer membrane</location>
        <topology evidence="2">Peripheral membrane protein</topology>
        <orientation evidence="2">Extracellular side</orientation>
    </subcellularLocation>
    <subcellularLocation>
        <location evidence="1">Secreted</location>
        <location evidence="1">Cell wall</location>
    </subcellularLocation>
</comment>
<sequence>MEIKSSTLFSTCLLTSLLSYLPLFSEVDLKDIDALTAQLLGYEQLFDPGIFSDILESQNTLNGSRFSSDACIIENYNNIVCTKQITNSSGAVFNTSSLTLRNNTGDIKFIYNIANNKGGVIYTTASCSIRENSSTQYFIGNQAISIEYAEDLGTNFGGSICCNGFELTKNSGPICFAYNKARVKGGAISSDSSLKISENSAPILFLNNRSFFHAKNLRSAITKAIGGALSCTNCEISANSAPLYLIANSSPLGGACYVEQTCTIKNNTDLILFANNFSSCVYSRSDISSGGAITCAQLTIEDNPGSISFNNNSADLNGGAIYCSQLMINNSGPIQFTNNQSTWGGAILIKQNGSCTISADHGDILFTNNSGIKSSVSHRNAIHCTENITLKIGAKKNYAVRFYDPIECIYSARSIIFNEQEDQQGTVLFSSKFLPSSVTEEKSYTSYISNPIEIKNGVLAIEDGAHAAVYKITQGKSILRLGNNAVIQTKAATTTRTVSQDDPAETEAEDGAVLSILPQPSALPRSLTAPKQSEPSLLSVGAEFQIKSLALNLPSLLQKGAKAPKIWIYPVAVSTNGTTSYQEDASSSATISGPLLLLDSENQDPYDSLDLSSGITRIPLLYLCDNATPKITTTDLDIQAINEKQHYGYQGVWSPYWEEYTTETKGTSPDTTNTNHRYLYADWTPTGYIPNPKYITPLIANALWGAFYTTLSGLRTLTSAITEPNYFAMGGQGLVMATHQAHRLGIPGFRMKSAGYSVGTTATTTNNHRISLAFVQQSAHIKEKDSKNKLSSNNYFGGLLIQLPWLDESIITSASLAYNYGSHTAKHFYIEDNKKSEGDFYTHSIAGSVNCILNLMNKDFAITPFIEVLAFRATLSSFVEQGDFPRAFTLKRPLTNISLALGFMIQWTRNAYLPTIWQAQLAYQPVVLKHYPKVLTTLLVSNGTWPSLGTPTSRHAFAYKVENETMIFPYLKIFLNYQGDLSSSTFSHYLKAGSALTF</sequence>
<comment type="similarity">
    <text evidence="3">Belongs to the PMP outer membrane protein family.</text>
</comment>
<keyword evidence="9" id="KW-0472">Membrane</keyword>
<evidence type="ECO:0000313" key="13">
    <source>
        <dbReference type="Proteomes" id="UP000320536"/>
    </source>
</evidence>
<dbReference type="EMBL" id="CP041038">
    <property type="protein sequence ID" value="QDE37467.1"/>
    <property type="molecule type" value="Genomic_DNA"/>
</dbReference>
<name>A0ABX5VYI9_9CHLA</name>
<dbReference type="Pfam" id="PF02415">
    <property type="entry name" value="Chlam_PMP"/>
    <property type="match status" value="3"/>
</dbReference>
<evidence type="ECO:0000256" key="7">
    <source>
        <dbReference type="ARBA" id="ARBA00022692"/>
    </source>
</evidence>
<evidence type="ECO:0000313" key="12">
    <source>
        <dbReference type="EMBL" id="QDE37467.1"/>
    </source>
</evidence>
<evidence type="ECO:0000256" key="1">
    <source>
        <dbReference type="ARBA" id="ARBA00004191"/>
    </source>
</evidence>
<evidence type="ECO:0000256" key="6">
    <source>
        <dbReference type="ARBA" id="ARBA00022525"/>
    </source>
</evidence>
<evidence type="ECO:0000256" key="5">
    <source>
        <dbReference type="ARBA" id="ARBA00022512"/>
    </source>
</evidence>
<dbReference type="InterPro" id="IPR036709">
    <property type="entry name" value="Autotransporte_beta_dom_sf"/>
</dbReference>
<evidence type="ECO:0000256" key="9">
    <source>
        <dbReference type="ARBA" id="ARBA00023136"/>
    </source>
</evidence>
<dbReference type="InterPro" id="IPR003368">
    <property type="entry name" value="POMP_repeat"/>
</dbReference>
<dbReference type="RefSeq" id="WP_139934584.1">
    <property type="nucleotide sequence ID" value="NZ_CP041038.1"/>
</dbReference>
<protein>
    <submittedName>
        <fullName evidence="12">Autotransporter domain-containing protein</fullName>
    </submittedName>
</protein>
<keyword evidence="6" id="KW-0964">Secreted</keyword>
<keyword evidence="10" id="KW-0998">Cell outer membrane</keyword>
<keyword evidence="4" id="KW-1134">Transmembrane beta strand</keyword>
<dbReference type="InterPro" id="IPR005546">
    <property type="entry name" value="Autotransporte_beta"/>
</dbReference>
<dbReference type="SUPFAM" id="SSF103515">
    <property type="entry name" value="Autotransporter"/>
    <property type="match status" value="1"/>
</dbReference>
<dbReference type="InterPro" id="IPR011427">
    <property type="entry name" value="Polymorphic_membr_middle"/>
</dbReference>
<dbReference type="PROSITE" id="PS51208">
    <property type="entry name" value="AUTOTRANSPORTER"/>
    <property type="match status" value="1"/>
</dbReference>
<evidence type="ECO:0000256" key="10">
    <source>
        <dbReference type="ARBA" id="ARBA00023237"/>
    </source>
</evidence>
<dbReference type="Proteomes" id="UP000320536">
    <property type="component" value="Chromosome"/>
</dbReference>
<keyword evidence="7" id="KW-0812">Transmembrane</keyword>